<dbReference type="InterPro" id="IPR002931">
    <property type="entry name" value="Transglutaminase-like"/>
</dbReference>
<protein>
    <submittedName>
        <fullName evidence="1">IPT/TIG domain protein</fullName>
    </submittedName>
</protein>
<proteinExistence type="predicted"/>
<dbReference type="RefSeq" id="WP_024753003.1">
    <property type="nucleotide sequence ID" value="NZ_CDNC01000009.1"/>
</dbReference>
<dbReference type="PANTHER" id="PTHR38339:SF1">
    <property type="entry name" value="TRANSGLUTAMINASE-LIKE DOMAIN-CONTAINING PROTEIN"/>
    <property type="match status" value="1"/>
</dbReference>
<dbReference type="Pfam" id="PF01833">
    <property type="entry name" value="TIG"/>
    <property type="match status" value="1"/>
</dbReference>
<dbReference type="PANTHER" id="PTHR38339">
    <property type="entry name" value="TRANSGLUTAMINASE DOMAIN PROTEIN"/>
    <property type="match status" value="1"/>
</dbReference>
<organism evidence="1 2">
    <name type="scientific">Treponema phagedenis</name>
    <dbReference type="NCBI Taxonomy" id="162"/>
    <lineage>
        <taxon>Bacteria</taxon>
        <taxon>Pseudomonadati</taxon>
        <taxon>Spirochaetota</taxon>
        <taxon>Spirochaetia</taxon>
        <taxon>Spirochaetales</taxon>
        <taxon>Treponemataceae</taxon>
        <taxon>Treponema</taxon>
    </lineage>
</organism>
<name>A0A0B7GWG0_TREPH</name>
<dbReference type="Proteomes" id="UP000042527">
    <property type="component" value="Unassembled WGS sequence"/>
</dbReference>
<evidence type="ECO:0000313" key="2">
    <source>
        <dbReference type="Proteomes" id="UP000042527"/>
    </source>
</evidence>
<reference evidence="2" key="1">
    <citation type="submission" date="2015-01" db="EMBL/GenBank/DDBJ databases">
        <authorList>
            <person name="Manzoor Shahid"/>
            <person name="Zubair Saima"/>
        </authorList>
    </citation>
    <scope>NUCLEOTIDE SEQUENCE [LARGE SCALE GENOMIC DNA]</scope>
    <source>
        <strain evidence="2">V1</strain>
    </source>
</reference>
<dbReference type="OrthoDB" id="9787782at2"/>
<dbReference type="InterPro" id="IPR038765">
    <property type="entry name" value="Papain-like_cys_pep_sf"/>
</dbReference>
<gene>
    <name evidence="1" type="ORF">TPHV1_170046</name>
</gene>
<accession>A0A0B7GWG0</accession>
<sequence length="561" mass="63239">MSSNFSRLFRKSPLFRFFMLIFTLAVIGGGFSFFISLIKKKPVITEIKPELFTRGQEITIYGEHFGEPSDFTWIKIGDQKLASATCRQWNNSSISFTVPEASHEKLLSVHVNGKSSNLKFLADTDMLPAYHHKKNVFLQPQIESSNTDAAEIGKIISLYGKNFGTARNGALVVFTAANEILNKTVKLSDHPSINGAICSPVNFDYDYWSDRELRIRVPDGASSGNIFIITDQGTSNPYPFKLKNRVGSKIYTDKRSYQVVEEIEISNIVASKPNTFFIRMPIPPITGVQNNISILSIKPKPFVENFQDSTLHRFSDLEEGTNIRIRQEYMLDRYKVETKINPAAVRINAKMNEPLYAAYTASDTFIPANDEVIQKQSQSIVKNERNPYLKAKKIYTFLLNNIKPKQGNPEDAGKPIIAALESKLADAYDMSLLFCALTRAAGIPSVPTAGIVIDSNKNTYLHWWAEFYLEGFGWIPVDLGLACNMPFDSGVQDKKNWYFGNIDAFHIAFSRGIQRQTPMISNGRIVSGKRSYALRTIWEETTPSISAYTSLWRTPKVIAVY</sequence>
<dbReference type="CDD" id="cd00603">
    <property type="entry name" value="IPT_PCSR"/>
    <property type="match status" value="1"/>
</dbReference>
<dbReference type="Gene3D" id="2.60.40.10">
    <property type="entry name" value="Immunoglobulins"/>
    <property type="match status" value="2"/>
</dbReference>
<keyword evidence="2" id="KW-1185">Reference proteome</keyword>
<dbReference type="InterPro" id="IPR002909">
    <property type="entry name" value="IPT_dom"/>
</dbReference>
<dbReference type="SUPFAM" id="SSF81296">
    <property type="entry name" value="E set domains"/>
    <property type="match status" value="1"/>
</dbReference>
<dbReference type="Gene3D" id="3.10.620.30">
    <property type="match status" value="1"/>
</dbReference>
<dbReference type="InterPro" id="IPR014756">
    <property type="entry name" value="Ig_E-set"/>
</dbReference>
<dbReference type="SMART" id="SM00460">
    <property type="entry name" value="TGc"/>
    <property type="match status" value="1"/>
</dbReference>
<dbReference type="EMBL" id="CDNC01000009">
    <property type="protein sequence ID" value="CEM61315.1"/>
    <property type="molecule type" value="Genomic_DNA"/>
</dbReference>
<dbReference type="InterPro" id="IPR013783">
    <property type="entry name" value="Ig-like_fold"/>
</dbReference>
<dbReference type="GeneID" id="57752055"/>
<dbReference type="Pfam" id="PF01841">
    <property type="entry name" value="Transglut_core"/>
    <property type="match status" value="1"/>
</dbReference>
<dbReference type="SUPFAM" id="SSF54001">
    <property type="entry name" value="Cysteine proteinases"/>
    <property type="match status" value="1"/>
</dbReference>
<evidence type="ECO:0000313" key="1">
    <source>
        <dbReference type="EMBL" id="CEM61315.1"/>
    </source>
</evidence>
<dbReference type="AlphaFoldDB" id="A0A0B7GWG0"/>